<comment type="caution">
    <text evidence="12">The sequence shown here is derived from an EMBL/GenBank/DDBJ whole genome shotgun (WGS) entry which is preliminary data.</text>
</comment>
<evidence type="ECO:0000256" key="2">
    <source>
        <dbReference type="ARBA" id="ARBA00022448"/>
    </source>
</evidence>
<evidence type="ECO:0000256" key="1">
    <source>
        <dbReference type="ARBA" id="ARBA00004651"/>
    </source>
</evidence>
<evidence type="ECO:0000256" key="4">
    <source>
        <dbReference type="ARBA" id="ARBA00022692"/>
    </source>
</evidence>
<evidence type="ECO:0000256" key="6">
    <source>
        <dbReference type="ARBA" id="ARBA00023053"/>
    </source>
</evidence>
<evidence type="ECO:0000313" key="12">
    <source>
        <dbReference type="EMBL" id="EHP29791.1"/>
    </source>
</evidence>
<feature type="transmembrane region" description="Helical" evidence="10">
    <location>
        <begin position="55"/>
        <end position="71"/>
    </location>
</feature>
<dbReference type="PANTHER" id="PTHR10110:SF86">
    <property type="entry name" value="SODIUM_HYDROGEN EXCHANGER 7"/>
    <property type="match status" value="1"/>
</dbReference>
<evidence type="ECO:0000256" key="8">
    <source>
        <dbReference type="ARBA" id="ARBA00023136"/>
    </source>
</evidence>
<evidence type="ECO:0000256" key="3">
    <source>
        <dbReference type="ARBA" id="ARBA00022475"/>
    </source>
</evidence>
<organism evidence="12 13">
    <name type="scientific">Sulfurimonas gotlandica (strain DSM 19862 / JCM 16533 / GD1)</name>
    <dbReference type="NCBI Taxonomy" id="929558"/>
    <lineage>
        <taxon>Bacteria</taxon>
        <taxon>Pseudomonadati</taxon>
        <taxon>Campylobacterota</taxon>
        <taxon>Epsilonproteobacteria</taxon>
        <taxon>Campylobacterales</taxon>
        <taxon>Sulfurimonadaceae</taxon>
        <taxon>Sulfurimonas</taxon>
    </lineage>
</organism>
<keyword evidence="9" id="KW-0739">Sodium transport</keyword>
<dbReference type="Pfam" id="PF00999">
    <property type="entry name" value="Na_H_Exchanger"/>
    <property type="match status" value="1"/>
</dbReference>
<dbReference type="GO" id="GO:0015385">
    <property type="term" value="F:sodium:proton antiporter activity"/>
    <property type="evidence" value="ECO:0007669"/>
    <property type="project" value="InterPro"/>
</dbReference>
<keyword evidence="7" id="KW-0406">Ion transport</keyword>
<dbReference type="InterPro" id="IPR029787">
    <property type="entry name" value="Nucleotide_cyclase"/>
</dbReference>
<feature type="transmembrane region" description="Helical" evidence="10">
    <location>
        <begin position="301"/>
        <end position="320"/>
    </location>
</feature>
<dbReference type="InterPro" id="IPR018422">
    <property type="entry name" value="Cation/H_exchanger_CPA1"/>
</dbReference>
<feature type="domain" description="GGDEF" evidence="11">
    <location>
        <begin position="477"/>
        <end position="597"/>
    </location>
</feature>
<gene>
    <name evidence="12" type="ORF">SMGD1_1267</name>
</gene>
<name>B6BH07_SULGG</name>
<feature type="transmembrane region" description="Helical" evidence="10">
    <location>
        <begin position="393"/>
        <end position="412"/>
    </location>
</feature>
<dbReference type="PANTHER" id="PTHR10110">
    <property type="entry name" value="SODIUM/HYDROGEN EXCHANGER"/>
    <property type="match status" value="1"/>
</dbReference>
<keyword evidence="2" id="KW-0813">Transport</keyword>
<feature type="transmembrane region" description="Helical" evidence="10">
    <location>
        <begin position="332"/>
        <end position="352"/>
    </location>
</feature>
<feature type="transmembrane region" description="Helical" evidence="10">
    <location>
        <begin position="153"/>
        <end position="172"/>
    </location>
</feature>
<dbReference type="OrthoDB" id="9809206at2"/>
<dbReference type="RefSeq" id="WP_008335239.1">
    <property type="nucleotide sequence ID" value="NZ_AFRZ01000001.1"/>
</dbReference>
<evidence type="ECO:0000256" key="10">
    <source>
        <dbReference type="SAM" id="Phobius"/>
    </source>
</evidence>
<dbReference type="PATRIC" id="fig|929558.5.peg.1259"/>
<keyword evidence="8 10" id="KW-0472">Membrane</keyword>
<feature type="transmembrane region" description="Helical" evidence="10">
    <location>
        <begin position="214"/>
        <end position="230"/>
    </location>
</feature>
<dbReference type="HOGENOM" id="CLU_493411_0_0_7"/>
<evidence type="ECO:0000313" key="13">
    <source>
        <dbReference type="Proteomes" id="UP000006431"/>
    </source>
</evidence>
<dbReference type="InterPro" id="IPR006153">
    <property type="entry name" value="Cation/H_exchanger_TM"/>
</dbReference>
<dbReference type="EMBL" id="AFRZ01000001">
    <property type="protein sequence ID" value="EHP29791.1"/>
    <property type="molecule type" value="Genomic_DNA"/>
</dbReference>
<protein>
    <submittedName>
        <fullName evidence="12">Cation/proton exchanger</fullName>
    </submittedName>
</protein>
<evidence type="ECO:0000256" key="9">
    <source>
        <dbReference type="ARBA" id="ARBA00023201"/>
    </source>
</evidence>
<comment type="subcellular location">
    <subcellularLocation>
        <location evidence="1">Cell membrane</location>
        <topology evidence="1">Multi-pass membrane protein</topology>
    </subcellularLocation>
</comment>
<dbReference type="NCBIfam" id="TIGR00254">
    <property type="entry name" value="GGDEF"/>
    <property type="match status" value="1"/>
</dbReference>
<dbReference type="GO" id="GO:0051453">
    <property type="term" value="P:regulation of intracellular pH"/>
    <property type="evidence" value="ECO:0007669"/>
    <property type="project" value="TreeGrafter"/>
</dbReference>
<dbReference type="SMART" id="SM00267">
    <property type="entry name" value="GGDEF"/>
    <property type="match status" value="1"/>
</dbReference>
<feature type="transmembrane region" description="Helical" evidence="10">
    <location>
        <begin position="111"/>
        <end position="132"/>
    </location>
</feature>
<dbReference type="Gene3D" id="3.30.70.270">
    <property type="match status" value="1"/>
</dbReference>
<dbReference type="Pfam" id="PF00990">
    <property type="entry name" value="GGDEF"/>
    <property type="match status" value="1"/>
</dbReference>
<sequence>MLVLVTFLLLIILLSRVTEEMTKIPSTLSVIVYSFAVSLFFPELFEINSQEFDEILYLMLPVILLPDILNISIKELKNHAKEIFYLAVVAVVLSIAIATLVTPYLLPEYSLTAGMLVALFAMLMATDAITVASIMSKFKLPEQLKIYAESESLFNDVTALIIFYFIALPLITGGEVTLLSVNYILLKVLILSTVIGVAVAYAGFLFIKVLKNPFDQFVVIYLVVIISFLLAEHFHIAGILSIVASALTFKSLVQKETKNETQRRSKIGGVQSAKDQESILELIKNVPAITKREFREYKKEAMFIGIFANAIVFVIIANIIELRFLLTYSKEILIVFLITTLIRFMSVSALVVAMKLPFRWAKTLTLSGTKGALAIIMAHSIPESFIYKDMFEAIVIGNVLISTFFYTFVLMFHIKFNKDEYALDMQVDKQSSDAGILEYTKSVVDILEKDSFTQAYNRAFIEDIITNELARASRYKLDLSLLILKLSKTDEENNVDALEIVGDIITEHIRTNDYFGKLGEDEYVIVTSNTSLGGAVILAEKISQQFDTQEVVHSSMEYFFGATQADETDSMEAVLEKLREALSRTIGSDRHTIEIEV</sequence>
<dbReference type="GO" id="GO:0098719">
    <property type="term" value="P:sodium ion import across plasma membrane"/>
    <property type="evidence" value="ECO:0007669"/>
    <property type="project" value="TreeGrafter"/>
</dbReference>
<dbReference type="PROSITE" id="PS50887">
    <property type="entry name" value="GGDEF"/>
    <property type="match status" value="1"/>
</dbReference>
<dbReference type="InterPro" id="IPR043128">
    <property type="entry name" value="Rev_trsase/Diguanyl_cyclase"/>
</dbReference>
<evidence type="ECO:0000259" key="11">
    <source>
        <dbReference type="PROSITE" id="PS50887"/>
    </source>
</evidence>
<keyword evidence="6" id="KW-0915">Sodium</keyword>
<dbReference type="InterPro" id="IPR000160">
    <property type="entry name" value="GGDEF_dom"/>
</dbReference>
<feature type="transmembrane region" description="Helical" evidence="10">
    <location>
        <begin position="184"/>
        <end position="207"/>
    </location>
</feature>
<dbReference type="GO" id="GO:0015386">
    <property type="term" value="F:potassium:proton antiporter activity"/>
    <property type="evidence" value="ECO:0007669"/>
    <property type="project" value="TreeGrafter"/>
</dbReference>
<dbReference type="SUPFAM" id="SSF55073">
    <property type="entry name" value="Nucleotide cyclase"/>
    <property type="match status" value="1"/>
</dbReference>
<dbReference type="GO" id="GO:0005886">
    <property type="term" value="C:plasma membrane"/>
    <property type="evidence" value="ECO:0007669"/>
    <property type="project" value="UniProtKB-SubCell"/>
</dbReference>
<accession>H1FRQ5</accession>
<dbReference type="Proteomes" id="UP000006431">
    <property type="component" value="Unassembled WGS sequence"/>
</dbReference>
<reference evidence="12 13" key="1">
    <citation type="journal article" date="2012" name="Proc. Natl. Acad. Sci. U.S.A.">
        <title>Genome and physiology of a model Epsilonproteobacterium responsible for sulfide detoxification in marine oxygen depletion zones.</title>
        <authorList>
            <person name="Grote J."/>
            <person name="Schott T."/>
            <person name="Bruckner C.G."/>
            <person name="Glockner F.O."/>
            <person name="Jost G."/>
            <person name="Teeling H."/>
            <person name="Labrenz M."/>
            <person name="Jurgens K."/>
        </authorList>
    </citation>
    <scope>NUCLEOTIDE SEQUENCE [LARGE SCALE GENOMIC DNA]</scope>
    <source>
        <strain evidence="12 13">GD1</strain>
    </source>
</reference>
<dbReference type="AlphaFoldDB" id="B6BH07"/>
<keyword evidence="4 10" id="KW-0812">Transmembrane</keyword>
<feature type="transmembrane region" description="Helical" evidence="10">
    <location>
        <begin position="83"/>
        <end position="105"/>
    </location>
</feature>
<keyword evidence="5 10" id="KW-1133">Transmembrane helix</keyword>
<accession>B6BH07</accession>
<evidence type="ECO:0000256" key="7">
    <source>
        <dbReference type="ARBA" id="ARBA00023065"/>
    </source>
</evidence>
<dbReference type="Gene3D" id="6.10.140.1330">
    <property type="match status" value="1"/>
</dbReference>
<keyword evidence="3" id="KW-1003">Cell membrane</keyword>
<keyword evidence="13" id="KW-1185">Reference proteome</keyword>
<proteinExistence type="predicted"/>
<dbReference type="STRING" id="929558.SMGD1_1267"/>
<evidence type="ECO:0000256" key="5">
    <source>
        <dbReference type="ARBA" id="ARBA00022989"/>
    </source>
</evidence>
<dbReference type="eggNOG" id="COG0025">
    <property type="taxonomic scope" value="Bacteria"/>
</dbReference>